<dbReference type="AlphaFoldDB" id="A0A0M3ISG9"/>
<reference evidence="2" key="1">
    <citation type="submission" date="2017-02" db="UniProtKB">
        <authorList>
            <consortium name="WormBaseParasite"/>
        </authorList>
    </citation>
    <scope>IDENTIFICATION</scope>
</reference>
<name>A0A0M3ISG9_ASCLU</name>
<accession>A0A0M3ISG9</accession>
<evidence type="ECO:0000313" key="1">
    <source>
        <dbReference type="Proteomes" id="UP000036681"/>
    </source>
</evidence>
<keyword evidence="1" id="KW-1185">Reference proteome</keyword>
<proteinExistence type="predicted"/>
<evidence type="ECO:0000313" key="2">
    <source>
        <dbReference type="WBParaSite" id="ALUE_0002169701-mRNA-1"/>
    </source>
</evidence>
<dbReference type="Proteomes" id="UP000036681">
    <property type="component" value="Unplaced"/>
</dbReference>
<organism evidence="1 2">
    <name type="scientific">Ascaris lumbricoides</name>
    <name type="common">Giant roundworm</name>
    <dbReference type="NCBI Taxonomy" id="6252"/>
    <lineage>
        <taxon>Eukaryota</taxon>
        <taxon>Metazoa</taxon>
        <taxon>Ecdysozoa</taxon>
        <taxon>Nematoda</taxon>
        <taxon>Chromadorea</taxon>
        <taxon>Rhabditida</taxon>
        <taxon>Spirurina</taxon>
        <taxon>Ascaridomorpha</taxon>
        <taxon>Ascaridoidea</taxon>
        <taxon>Ascarididae</taxon>
        <taxon>Ascaris</taxon>
    </lineage>
</organism>
<protein>
    <submittedName>
        <fullName evidence="2">Protein-serine/threonine kinase</fullName>
    </submittedName>
</protein>
<sequence length="106" mass="12449">MFRKEPWNAALVVCLYRAHVEIGSRRLISRITGGKYLNNLVIHCSRVVRRILSCQSRKEDIGRRQIAHYQVFMESDADVTYSKSLCQTLALRRQQLKVSHEYNQQI</sequence>
<dbReference type="WBParaSite" id="ALUE_0002169701-mRNA-1">
    <property type="protein sequence ID" value="ALUE_0002169701-mRNA-1"/>
    <property type="gene ID" value="ALUE_0002169701"/>
</dbReference>